<dbReference type="RefSeq" id="WP_108735961.1">
    <property type="nucleotide sequence ID" value="NZ_CP020919.1"/>
</dbReference>
<dbReference type="InterPro" id="IPR023809">
    <property type="entry name" value="Thiopep_bacteriocin_synth_dom"/>
</dbReference>
<reference evidence="2 3" key="1">
    <citation type="submission" date="2017-04" db="EMBL/GenBank/DDBJ databases">
        <title>Complete genome sequence of Flavobacterium kingsejong AJ004.</title>
        <authorList>
            <person name="Lee P.C."/>
        </authorList>
    </citation>
    <scope>NUCLEOTIDE SEQUENCE [LARGE SCALE GENOMIC DNA]</scope>
    <source>
        <strain evidence="2 3">AJ004</strain>
    </source>
</reference>
<dbReference type="OrthoDB" id="1273722at2"/>
<dbReference type="EMBL" id="CP020919">
    <property type="protein sequence ID" value="AWG24314.1"/>
    <property type="molecule type" value="Genomic_DNA"/>
</dbReference>
<evidence type="ECO:0000313" key="2">
    <source>
        <dbReference type="EMBL" id="AWG24314.1"/>
    </source>
</evidence>
<evidence type="ECO:0000313" key="3">
    <source>
        <dbReference type="Proteomes" id="UP000244677"/>
    </source>
</evidence>
<dbReference type="KEGG" id="fki:FK004_03270"/>
<organism evidence="2 3">
    <name type="scientific">Flavobacterium kingsejongi</name>
    <dbReference type="NCBI Taxonomy" id="1678728"/>
    <lineage>
        <taxon>Bacteria</taxon>
        <taxon>Pseudomonadati</taxon>
        <taxon>Bacteroidota</taxon>
        <taxon>Flavobacteriia</taxon>
        <taxon>Flavobacteriales</taxon>
        <taxon>Flavobacteriaceae</taxon>
        <taxon>Flavobacterium</taxon>
    </lineage>
</organism>
<dbReference type="Pfam" id="PF14028">
    <property type="entry name" value="Lant_dehydr_C"/>
    <property type="match status" value="1"/>
</dbReference>
<dbReference type="NCBIfam" id="TIGR03891">
    <property type="entry name" value="thiopep_ocin"/>
    <property type="match status" value="1"/>
</dbReference>
<sequence>MKRTFILGEEWLYYKLYTGAKTADLLLAEVIGPLCKTFIANGWMDKWFFIRYHDPESHLRIRFHLTDLAKMGDLIQSLKAALVPYVADDRIWKVQADTYHRELERYGEDAIIDSETLFYHDSEMITGLLALLDPNDDEMRLLVALKSLDTTMADFGLNLQERMQFTSEMQQVFRKEHQSGKENKEKLDAKYRRLRPQLENILATVPENKEEVPFCTLISQKSSRIQPLITRYKTREHKKKSVIKNINLLHSYNHMTVNRFFSTRQRTYEWVYYDFLFKYYKSAYAKATKIN</sequence>
<name>A0A2S1LKL4_9FLAO</name>
<dbReference type="Proteomes" id="UP000244677">
    <property type="component" value="Chromosome"/>
</dbReference>
<keyword evidence="3" id="KW-1185">Reference proteome</keyword>
<accession>A0A2S1LKL4</accession>
<protein>
    <recommendedName>
        <fullName evidence="1">Thiopeptide-type bacteriocin biosynthesis domain-containing protein</fullName>
    </recommendedName>
</protein>
<gene>
    <name evidence="2" type="ORF">FK004_03270</name>
</gene>
<dbReference type="AlphaFoldDB" id="A0A2S1LKL4"/>
<proteinExistence type="predicted"/>
<feature type="domain" description="Thiopeptide-type bacteriocin biosynthesis" evidence="1">
    <location>
        <begin position="11"/>
        <end position="280"/>
    </location>
</feature>
<evidence type="ECO:0000259" key="1">
    <source>
        <dbReference type="Pfam" id="PF14028"/>
    </source>
</evidence>